<comment type="caution">
    <text evidence="1">The sequence shown here is derived from an EMBL/GenBank/DDBJ whole genome shotgun (WGS) entry which is preliminary data.</text>
</comment>
<gene>
    <name evidence="1" type="ORF">ETSY2_36655</name>
</gene>
<reference evidence="1 2" key="1">
    <citation type="journal article" date="2014" name="Nature">
        <title>An environmental bacterial taxon with a large and distinct metabolic repertoire.</title>
        <authorList>
            <person name="Wilson M.C."/>
            <person name="Mori T."/>
            <person name="Ruckert C."/>
            <person name="Uria A.R."/>
            <person name="Helf M.J."/>
            <person name="Takada K."/>
            <person name="Gernert C."/>
            <person name="Steffens U.A."/>
            <person name="Heycke N."/>
            <person name="Schmitt S."/>
            <person name="Rinke C."/>
            <person name="Helfrich E.J."/>
            <person name="Brachmann A.O."/>
            <person name="Gurgui C."/>
            <person name="Wakimoto T."/>
            <person name="Kracht M."/>
            <person name="Crusemann M."/>
            <person name="Hentschel U."/>
            <person name="Abe I."/>
            <person name="Matsunaga S."/>
            <person name="Kalinowski J."/>
            <person name="Takeyama H."/>
            <person name="Piel J."/>
        </authorList>
    </citation>
    <scope>NUCLEOTIDE SEQUENCE [LARGE SCALE GENOMIC DNA]</scope>
    <source>
        <strain evidence="2">TSY2</strain>
    </source>
</reference>
<evidence type="ECO:0000313" key="1">
    <source>
        <dbReference type="EMBL" id="ETX01782.1"/>
    </source>
</evidence>
<dbReference type="Proteomes" id="UP000019140">
    <property type="component" value="Unassembled WGS sequence"/>
</dbReference>
<dbReference type="EMBL" id="AZHX01001588">
    <property type="protein sequence ID" value="ETX01782.1"/>
    <property type="molecule type" value="Genomic_DNA"/>
</dbReference>
<sequence>MVQMTLNISDHLAERLEPLGSWLPTALELTLVGCKTVAAATATEVIEFLSQTPTREEVLAYHASERSQTRLNRLLAFNAASQLGEEEQRELDELQQIEHIIVMLKAQLASPTPEKP</sequence>
<proteinExistence type="predicted"/>
<evidence type="ECO:0000313" key="2">
    <source>
        <dbReference type="Proteomes" id="UP000019140"/>
    </source>
</evidence>
<keyword evidence="2" id="KW-1185">Reference proteome</keyword>
<protein>
    <submittedName>
        <fullName evidence="1">Uncharacterized protein</fullName>
    </submittedName>
</protein>
<name>W4LWQ3_9BACT</name>
<organism evidence="1 2">
    <name type="scientific">Candidatus Entotheonella gemina</name>
    <dbReference type="NCBI Taxonomy" id="1429439"/>
    <lineage>
        <taxon>Bacteria</taxon>
        <taxon>Pseudomonadati</taxon>
        <taxon>Nitrospinota/Tectimicrobiota group</taxon>
        <taxon>Candidatus Tectimicrobiota</taxon>
        <taxon>Candidatus Entotheonellia</taxon>
        <taxon>Candidatus Entotheonellales</taxon>
        <taxon>Candidatus Entotheonellaceae</taxon>
        <taxon>Candidatus Entotheonella</taxon>
    </lineage>
</organism>
<accession>W4LWQ3</accession>
<dbReference type="AlphaFoldDB" id="W4LWQ3"/>
<dbReference type="HOGENOM" id="CLU_160643_0_0_7"/>